<dbReference type="Proteomes" id="UP001145114">
    <property type="component" value="Unassembled WGS sequence"/>
</dbReference>
<evidence type="ECO:0000313" key="2">
    <source>
        <dbReference type="Proteomes" id="UP001145114"/>
    </source>
</evidence>
<sequence>MSKARDDVLQFLDTLELTDQPPQQQQQQEAVGGDRAAQTVNSPPSASPAPASNSGRDSAAAVGGDSGEQPRRERADPKEVLNFLDKITENARKSTSSGRDAAAGALQQAETSPQKSSGSDSSSAWSWGNIWGQATALVEQNTAFTKIKSSIDTLSSEEGRKRLESQVRGFVADKDKAQFINKLGGDIKKSLGTVMEHLAPPIPEHTLFEIYVVSNLDATDGVRPWVNRTLGSVADYFEAGEVKVVDCLGD</sequence>
<proteinExistence type="predicted"/>
<organism evidence="1 2">
    <name type="scientific">Spiromyces aspiralis</name>
    <dbReference type="NCBI Taxonomy" id="68401"/>
    <lineage>
        <taxon>Eukaryota</taxon>
        <taxon>Fungi</taxon>
        <taxon>Fungi incertae sedis</taxon>
        <taxon>Zoopagomycota</taxon>
        <taxon>Kickxellomycotina</taxon>
        <taxon>Kickxellomycetes</taxon>
        <taxon>Kickxellales</taxon>
        <taxon>Kickxellaceae</taxon>
        <taxon>Spiromyces</taxon>
    </lineage>
</organism>
<keyword evidence="2" id="KW-1185">Reference proteome</keyword>
<name>A0ACC1HAZ1_9FUNG</name>
<accession>A0ACC1HAZ1</accession>
<comment type="caution">
    <text evidence="1">The sequence shown here is derived from an EMBL/GenBank/DDBJ whole genome shotgun (WGS) entry which is preliminary data.</text>
</comment>
<dbReference type="EMBL" id="JAMZIH010008391">
    <property type="protein sequence ID" value="KAJ1672432.1"/>
    <property type="molecule type" value="Genomic_DNA"/>
</dbReference>
<reference evidence="1" key="1">
    <citation type="submission" date="2022-06" db="EMBL/GenBank/DDBJ databases">
        <title>Phylogenomic reconstructions and comparative analyses of Kickxellomycotina fungi.</title>
        <authorList>
            <person name="Reynolds N.K."/>
            <person name="Stajich J.E."/>
            <person name="Barry K."/>
            <person name="Grigoriev I.V."/>
            <person name="Crous P."/>
            <person name="Smith M.E."/>
        </authorList>
    </citation>
    <scope>NUCLEOTIDE SEQUENCE</scope>
    <source>
        <strain evidence="1">RSA 2271</strain>
    </source>
</reference>
<gene>
    <name evidence="1" type="ORF">EV182_007191</name>
</gene>
<protein>
    <submittedName>
        <fullName evidence="1">Uncharacterized protein</fullName>
    </submittedName>
</protein>
<evidence type="ECO:0000313" key="1">
    <source>
        <dbReference type="EMBL" id="KAJ1672432.1"/>
    </source>
</evidence>
<feature type="non-terminal residue" evidence="1">
    <location>
        <position position="250"/>
    </location>
</feature>